<evidence type="ECO:0008006" key="6">
    <source>
        <dbReference type="Google" id="ProtNLM"/>
    </source>
</evidence>
<dbReference type="KEGG" id="olu:OSTLU_26901"/>
<evidence type="ECO:0000313" key="5">
    <source>
        <dbReference type="Proteomes" id="UP000001568"/>
    </source>
</evidence>
<feature type="compositionally biased region" description="Basic residues" evidence="3">
    <location>
        <begin position="1026"/>
        <end position="1037"/>
    </location>
</feature>
<protein>
    <recommendedName>
        <fullName evidence="6">Glycoside hydrolase family 5 domain-containing protein</fullName>
    </recommendedName>
</protein>
<dbReference type="InterPro" id="IPR017853">
    <property type="entry name" value="GH"/>
</dbReference>
<proteinExistence type="predicted"/>
<keyword evidence="1" id="KW-0378">Hydrolase</keyword>
<feature type="compositionally biased region" description="Acidic residues" evidence="3">
    <location>
        <begin position="1006"/>
        <end position="1016"/>
    </location>
</feature>
<dbReference type="RefSeq" id="XP_001420839.1">
    <property type="nucleotide sequence ID" value="XM_001420802.1"/>
</dbReference>
<dbReference type="STRING" id="436017.A4S5W1"/>
<feature type="region of interest" description="Disordered" evidence="3">
    <location>
        <begin position="559"/>
        <end position="582"/>
    </location>
</feature>
<gene>
    <name evidence="4" type="ORF">OSTLU_26901</name>
</gene>
<dbReference type="GO" id="GO:0009986">
    <property type="term" value="C:cell surface"/>
    <property type="evidence" value="ECO:0007669"/>
    <property type="project" value="TreeGrafter"/>
</dbReference>
<feature type="compositionally biased region" description="Basic and acidic residues" evidence="3">
    <location>
        <begin position="977"/>
        <end position="993"/>
    </location>
</feature>
<dbReference type="GO" id="GO:0005576">
    <property type="term" value="C:extracellular region"/>
    <property type="evidence" value="ECO:0007669"/>
    <property type="project" value="TreeGrafter"/>
</dbReference>
<evidence type="ECO:0000256" key="1">
    <source>
        <dbReference type="ARBA" id="ARBA00022801"/>
    </source>
</evidence>
<sequence>MVAVLGARARGTATGDARARESAALGLTPVEREAFTRVPDNAGVALNGWLHLEDWFFANGESTLVDSPLGRAQGRVLPPFFNSAEELGFSWSSEGELVAKLAKKYGNLKTVKIMNAYRSSWMTNADVEKIARVGYKTLRLPVNWAAFMGTEKSPTRVVEDPKYSDRAQVTVDQMTLTNVLRILHKKTGARVVVDMHNMPGGSSEGTYNGVSPHPPAFWDDAKLQDVGVNAIHSMFKWYNHLTEDDKDFVDGFTLLNEPAHLMPAKRDAMLAWMEKAIFAYRQLVARPREMSGKRVPKLYVNLMETSGLAVQEYGKLMRKWFDREELRTWAVLDTHFYLAWGVNGCKSGCAWSCSDSSQHITETVRSAMAGHIAKVKRTAEDIGVHQFSVGEWSLATHHDSAMGCDEDRVKHAVYRGQMRAFEVANMPNFFWGWKMQRAGKHQDFWSMEHFQASLGAFHDDSEVSGGNVTTNAGRTTPAEQAQALPRPTAARLGASQEDASEEYSDPMTLADAMKAATSTDVLPTPVAPASSSPVPTTSPNAAEQQSLTGIEAATSTDVLPTPVAPASSSPVPTTSPNAAEQQSLTGIEAATSTDVLPTPVAPASSSPVPTTSPNAAEQQSLTGIETNATEVNSSSTLGFEGHAAPWEKASRGLPPVDFTQENQNGGPNREQKHHKSDISDEFEEVEPRHSSHKEQPQADREQKHHTVRQQPIAAQPTTYQQPQQTATYQQPAQPTTYQQPQQTATYQQPAQPTTYQQPQQTATYQQPAQPTTYQQPQQTATYQQPAQPVPMSGSSQSRPALAPARQVVPSRFAPAVQAPVTSSTTSDKPIVYAKDRHDGSFWGTSYGLDALKPPEIHQNSLMIDDEQNVDETEYYEEPREAVAARTGAKLPTYADDAADHLYHHRSTYSMHDAKHMKHKISYDLFSSSASKASDSYDDDDDDVDEDTRDAHGHGRKKHDESVDFEALAESQSFVPKESSKHNKNPWDDSVERAPKKKSSHRSSSADFDEDDDEGDENLSTHAQHGSSKHSHKSKKHASKSDAYSADALEESFAEDDVDHDHEHEDDDEGIPAWIQWDAATAA</sequence>
<feature type="region of interest" description="Disordered" evidence="3">
    <location>
        <begin position="596"/>
        <end position="618"/>
    </location>
</feature>
<accession>A4S5W1</accession>
<dbReference type="GO" id="GO:0008422">
    <property type="term" value="F:beta-glucosidase activity"/>
    <property type="evidence" value="ECO:0007669"/>
    <property type="project" value="TreeGrafter"/>
</dbReference>
<feature type="compositionally biased region" description="Acidic residues" evidence="3">
    <location>
        <begin position="1047"/>
        <end position="1069"/>
    </location>
</feature>
<dbReference type="GeneID" id="5004878"/>
<keyword evidence="2" id="KW-0326">Glycosidase</keyword>
<dbReference type="HOGENOM" id="CLU_285969_0_0_1"/>
<feature type="compositionally biased region" description="Basic and acidic residues" evidence="3">
    <location>
        <begin position="685"/>
        <end position="704"/>
    </location>
</feature>
<feature type="compositionally biased region" description="Low complexity" evidence="3">
    <location>
        <begin position="597"/>
        <end position="613"/>
    </location>
</feature>
<organism evidence="4 5">
    <name type="scientific">Ostreococcus lucimarinus (strain CCE9901)</name>
    <dbReference type="NCBI Taxonomy" id="436017"/>
    <lineage>
        <taxon>Eukaryota</taxon>
        <taxon>Viridiplantae</taxon>
        <taxon>Chlorophyta</taxon>
        <taxon>Mamiellophyceae</taxon>
        <taxon>Mamiellales</taxon>
        <taxon>Bathycoccaceae</taxon>
        <taxon>Ostreococcus</taxon>
    </lineage>
</organism>
<evidence type="ECO:0000256" key="3">
    <source>
        <dbReference type="SAM" id="MobiDB-lite"/>
    </source>
</evidence>
<dbReference type="InterPro" id="IPR050386">
    <property type="entry name" value="Glycosyl_hydrolase_5"/>
</dbReference>
<dbReference type="OrthoDB" id="62120at2759"/>
<dbReference type="SUPFAM" id="SSF51445">
    <property type="entry name" value="(Trans)glycosidases"/>
    <property type="match status" value="1"/>
</dbReference>
<feature type="region of interest" description="Disordered" evidence="3">
    <location>
        <begin position="461"/>
        <end position="505"/>
    </location>
</feature>
<feature type="compositionally biased region" description="Low complexity" evidence="3">
    <location>
        <begin position="560"/>
        <end position="576"/>
    </location>
</feature>
<feature type="compositionally biased region" description="Acidic residues" evidence="3">
    <location>
        <begin position="935"/>
        <end position="947"/>
    </location>
</feature>
<reference evidence="4 5" key="1">
    <citation type="journal article" date="2007" name="Proc. Natl. Acad. Sci. U.S.A.">
        <title>The tiny eukaryote Ostreococcus provides genomic insights into the paradox of plankton speciation.</title>
        <authorList>
            <person name="Palenik B."/>
            <person name="Grimwood J."/>
            <person name="Aerts A."/>
            <person name="Rouze P."/>
            <person name="Salamov A."/>
            <person name="Putnam N."/>
            <person name="Dupont C."/>
            <person name="Jorgensen R."/>
            <person name="Derelle E."/>
            <person name="Rombauts S."/>
            <person name="Zhou K."/>
            <person name="Otillar R."/>
            <person name="Merchant S.S."/>
            <person name="Podell S."/>
            <person name="Gaasterland T."/>
            <person name="Napoli C."/>
            <person name="Gendler K."/>
            <person name="Manuell A."/>
            <person name="Tai V."/>
            <person name="Vallon O."/>
            <person name="Piganeau G."/>
            <person name="Jancek S."/>
            <person name="Heijde M."/>
            <person name="Jabbari K."/>
            <person name="Bowler C."/>
            <person name="Lohr M."/>
            <person name="Robbens S."/>
            <person name="Werner G."/>
            <person name="Dubchak I."/>
            <person name="Pazour G.J."/>
            <person name="Ren Q."/>
            <person name="Paulsen I."/>
            <person name="Delwiche C."/>
            <person name="Schmutz J."/>
            <person name="Rokhsar D."/>
            <person name="Van de Peer Y."/>
            <person name="Moreau H."/>
            <person name="Grigoriev I.V."/>
        </authorList>
    </citation>
    <scope>NUCLEOTIDE SEQUENCE [LARGE SCALE GENOMIC DNA]</scope>
    <source>
        <strain evidence="4 5">CCE9901</strain>
    </source>
</reference>
<feature type="compositionally biased region" description="Basic and acidic residues" evidence="3">
    <location>
        <begin position="948"/>
        <end position="961"/>
    </location>
</feature>
<feature type="region of interest" description="Disordered" evidence="3">
    <location>
        <begin position="644"/>
        <end position="805"/>
    </location>
</feature>
<dbReference type="EMBL" id="CP000592">
    <property type="protein sequence ID" value="ABO99132.1"/>
    <property type="molecule type" value="Genomic_DNA"/>
</dbReference>
<feature type="compositionally biased region" description="Polar residues" evidence="3">
    <location>
        <begin position="464"/>
        <end position="479"/>
    </location>
</feature>
<evidence type="ECO:0000256" key="2">
    <source>
        <dbReference type="ARBA" id="ARBA00023295"/>
    </source>
</evidence>
<dbReference type="CAZy" id="GH5">
    <property type="family name" value="Glycoside Hydrolase Family 5"/>
</dbReference>
<keyword evidence="5" id="KW-1185">Reference proteome</keyword>
<evidence type="ECO:0000313" key="4">
    <source>
        <dbReference type="EMBL" id="ABO99132.1"/>
    </source>
</evidence>
<feature type="region of interest" description="Disordered" evidence="3">
    <location>
        <begin position="929"/>
        <end position="1082"/>
    </location>
</feature>
<feature type="compositionally biased region" description="Low complexity" evidence="3">
    <location>
        <begin position="709"/>
        <end position="786"/>
    </location>
</feature>
<dbReference type="AlphaFoldDB" id="A4S5W1"/>
<dbReference type="Gramene" id="ABO99132">
    <property type="protein sequence ID" value="ABO99132"/>
    <property type="gene ID" value="OSTLU_26901"/>
</dbReference>
<dbReference type="PANTHER" id="PTHR31297">
    <property type="entry name" value="GLUCAN ENDO-1,6-BETA-GLUCOSIDASE B"/>
    <property type="match status" value="1"/>
</dbReference>
<name>A4S5W1_OSTLU</name>
<dbReference type="PANTHER" id="PTHR31297:SF38">
    <property type="entry name" value="X8 DOMAIN-CONTAINING PROTEIN"/>
    <property type="match status" value="1"/>
</dbReference>
<dbReference type="OMA" id="NEPAHLM"/>
<feature type="region of interest" description="Disordered" evidence="3">
    <location>
        <begin position="522"/>
        <end position="545"/>
    </location>
</feature>
<dbReference type="GO" id="GO:0009251">
    <property type="term" value="P:glucan catabolic process"/>
    <property type="evidence" value="ECO:0007669"/>
    <property type="project" value="TreeGrafter"/>
</dbReference>
<feature type="compositionally biased region" description="Low complexity" evidence="3">
    <location>
        <begin position="523"/>
        <end position="539"/>
    </location>
</feature>
<dbReference type="Proteomes" id="UP000001568">
    <property type="component" value="Chromosome 12"/>
</dbReference>
<dbReference type="Gene3D" id="3.20.20.80">
    <property type="entry name" value="Glycosidases"/>
    <property type="match status" value="1"/>
</dbReference>